<comment type="caution">
    <text evidence="3">The sequence shown here is derived from an EMBL/GenBank/DDBJ whole genome shotgun (WGS) entry which is preliminary data.</text>
</comment>
<keyword evidence="1" id="KW-0472">Membrane</keyword>
<keyword evidence="1" id="KW-1133">Transmembrane helix</keyword>
<organism evidence="3 4">
    <name type="scientific">Pedobacter puniceum</name>
    <dbReference type="NCBI Taxonomy" id="2666136"/>
    <lineage>
        <taxon>Bacteria</taxon>
        <taxon>Pseudomonadati</taxon>
        <taxon>Bacteroidota</taxon>
        <taxon>Sphingobacteriia</taxon>
        <taxon>Sphingobacteriales</taxon>
        <taxon>Sphingobacteriaceae</taxon>
        <taxon>Pedobacter</taxon>
    </lineage>
</organism>
<name>A0A7K0FLM4_9SPHI</name>
<feature type="transmembrane region" description="Helical" evidence="1">
    <location>
        <begin position="288"/>
        <end position="307"/>
    </location>
</feature>
<keyword evidence="1" id="KW-0812">Transmembrane</keyword>
<dbReference type="RefSeq" id="WP_154286133.1">
    <property type="nucleotide sequence ID" value="NZ_WKJI01000001.1"/>
</dbReference>
<dbReference type="Proteomes" id="UP000462931">
    <property type="component" value="Unassembled WGS sequence"/>
</dbReference>
<dbReference type="Pfam" id="PF00535">
    <property type="entry name" value="Glycos_transf_2"/>
    <property type="match status" value="1"/>
</dbReference>
<feature type="transmembrane region" description="Helical" evidence="1">
    <location>
        <begin position="313"/>
        <end position="331"/>
    </location>
</feature>
<evidence type="ECO:0000256" key="1">
    <source>
        <dbReference type="SAM" id="Phobius"/>
    </source>
</evidence>
<dbReference type="PANTHER" id="PTHR48090">
    <property type="entry name" value="UNDECAPRENYL-PHOSPHATE 4-DEOXY-4-FORMAMIDO-L-ARABINOSE TRANSFERASE-RELATED"/>
    <property type="match status" value="1"/>
</dbReference>
<sequence>MEAYLYYTLFILLQVAFIIQLYYLWVVQHKFINYTIPEIIKSSSQKVSVIICARNEAKNLKENLPYILQQKGLDYEVVVVNDCSSDQSDEVLRLFQAQYPNLKVVVKEEHPRFKTGKKFAATLGIKAASHEILVFTDADCKPSSDYWLVNLCEHYDNPQIEIVLGFSPYEKKSGLLNKLIRYETFQTALNYFSFSLSGDTYMGVGRNLSYKKSLFFKGKGFAAHMHIPSGDDDLFVNQNATTTNTAIEIRPETHMLSEPKLTWSAYWIQKMRHLGAGKFYKASHQRSLSLQVISAISFYMLLLACYVLQIEVIIISVLLFLRLLAQIFIFYKSMLRLKSKDLIYWVLILDLLYYLYLSILSIRGLFRKKIVWK</sequence>
<dbReference type="AlphaFoldDB" id="A0A7K0FLM4"/>
<accession>A0A7K0FLM4</accession>
<evidence type="ECO:0000313" key="4">
    <source>
        <dbReference type="Proteomes" id="UP000462931"/>
    </source>
</evidence>
<dbReference type="Gene3D" id="3.90.550.10">
    <property type="entry name" value="Spore Coat Polysaccharide Biosynthesis Protein SpsA, Chain A"/>
    <property type="match status" value="1"/>
</dbReference>
<protein>
    <submittedName>
        <fullName evidence="3">Glycosyltransferase</fullName>
    </submittedName>
</protein>
<proteinExistence type="predicted"/>
<feature type="transmembrane region" description="Helical" evidence="1">
    <location>
        <begin position="343"/>
        <end position="366"/>
    </location>
</feature>
<feature type="domain" description="Glycosyltransferase 2-like" evidence="2">
    <location>
        <begin position="48"/>
        <end position="181"/>
    </location>
</feature>
<dbReference type="SUPFAM" id="SSF53448">
    <property type="entry name" value="Nucleotide-diphospho-sugar transferases"/>
    <property type="match status" value="1"/>
</dbReference>
<reference evidence="3 4" key="1">
    <citation type="submission" date="2019-11" db="EMBL/GenBank/DDBJ databases">
        <authorList>
            <person name="Cheng Q."/>
            <person name="Yang Z."/>
        </authorList>
    </citation>
    <scope>NUCLEOTIDE SEQUENCE [LARGE SCALE GENOMIC DNA]</scope>
    <source>
        <strain evidence="3 4">HX-22-1</strain>
    </source>
</reference>
<evidence type="ECO:0000313" key="3">
    <source>
        <dbReference type="EMBL" id="MRX45997.1"/>
    </source>
</evidence>
<evidence type="ECO:0000259" key="2">
    <source>
        <dbReference type="Pfam" id="PF00535"/>
    </source>
</evidence>
<dbReference type="GO" id="GO:0016740">
    <property type="term" value="F:transferase activity"/>
    <property type="evidence" value="ECO:0007669"/>
    <property type="project" value="UniProtKB-KW"/>
</dbReference>
<dbReference type="InterPro" id="IPR001173">
    <property type="entry name" value="Glyco_trans_2-like"/>
</dbReference>
<keyword evidence="4" id="KW-1185">Reference proteome</keyword>
<gene>
    <name evidence="3" type="ORF">GJJ64_02235</name>
</gene>
<dbReference type="PANTHER" id="PTHR48090:SF7">
    <property type="entry name" value="RFBJ PROTEIN"/>
    <property type="match status" value="1"/>
</dbReference>
<dbReference type="InterPro" id="IPR050256">
    <property type="entry name" value="Glycosyltransferase_2"/>
</dbReference>
<dbReference type="EMBL" id="WKJI01000001">
    <property type="protein sequence ID" value="MRX45997.1"/>
    <property type="molecule type" value="Genomic_DNA"/>
</dbReference>
<keyword evidence="3" id="KW-0808">Transferase</keyword>
<feature type="transmembrane region" description="Helical" evidence="1">
    <location>
        <begin position="6"/>
        <end position="25"/>
    </location>
</feature>
<dbReference type="InterPro" id="IPR029044">
    <property type="entry name" value="Nucleotide-diphossugar_trans"/>
</dbReference>